<proteinExistence type="predicted"/>
<feature type="non-terminal residue" evidence="1">
    <location>
        <position position="1"/>
    </location>
</feature>
<protein>
    <submittedName>
        <fullName evidence="1">10010_t:CDS:1</fullName>
    </submittedName>
</protein>
<organism evidence="1 2">
    <name type="scientific">Dentiscutata heterogama</name>
    <dbReference type="NCBI Taxonomy" id="1316150"/>
    <lineage>
        <taxon>Eukaryota</taxon>
        <taxon>Fungi</taxon>
        <taxon>Fungi incertae sedis</taxon>
        <taxon>Mucoromycota</taxon>
        <taxon>Glomeromycotina</taxon>
        <taxon>Glomeromycetes</taxon>
        <taxon>Diversisporales</taxon>
        <taxon>Gigasporaceae</taxon>
        <taxon>Dentiscutata</taxon>
    </lineage>
</organism>
<sequence length="42" mass="4989">PAYSDWLPYEVVKDDSWTARSMEIILYWVENLLNDGNMRVPT</sequence>
<gene>
    <name evidence="1" type="ORF">DHETER_LOCUS15262</name>
</gene>
<accession>A0ACA9QQH9</accession>
<dbReference type="Proteomes" id="UP000789702">
    <property type="component" value="Unassembled WGS sequence"/>
</dbReference>
<evidence type="ECO:0000313" key="2">
    <source>
        <dbReference type="Proteomes" id="UP000789702"/>
    </source>
</evidence>
<comment type="caution">
    <text evidence="1">The sequence shown here is derived from an EMBL/GenBank/DDBJ whole genome shotgun (WGS) entry which is preliminary data.</text>
</comment>
<feature type="non-terminal residue" evidence="1">
    <location>
        <position position="42"/>
    </location>
</feature>
<keyword evidence="2" id="KW-1185">Reference proteome</keyword>
<reference evidence="1" key="1">
    <citation type="submission" date="2021-06" db="EMBL/GenBank/DDBJ databases">
        <authorList>
            <person name="Kallberg Y."/>
            <person name="Tangrot J."/>
            <person name="Rosling A."/>
        </authorList>
    </citation>
    <scope>NUCLEOTIDE SEQUENCE</scope>
    <source>
        <strain evidence="1">IL203A</strain>
    </source>
</reference>
<dbReference type="EMBL" id="CAJVPU010051317">
    <property type="protein sequence ID" value="CAG8761055.1"/>
    <property type="molecule type" value="Genomic_DNA"/>
</dbReference>
<evidence type="ECO:0000313" key="1">
    <source>
        <dbReference type="EMBL" id="CAG8761055.1"/>
    </source>
</evidence>
<name>A0ACA9QQH9_9GLOM</name>